<dbReference type="PANTHER" id="PTHR34396">
    <property type="entry name" value="OS03G0264950 PROTEIN-RELATED"/>
    <property type="match status" value="1"/>
</dbReference>
<dbReference type="SUPFAM" id="SSF57667">
    <property type="entry name" value="beta-beta-alpha zinc fingers"/>
    <property type="match status" value="1"/>
</dbReference>
<reference evidence="2" key="2">
    <citation type="submission" date="2023-05" db="EMBL/GenBank/DDBJ databases">
        <authorList>
            <person name="Schelkunov M.I."/>
        </authorList>
    </citation>
    <scope>NUCLEOTIDE SEQUENCE</scope>
    <source>
        <strain evidence="2">Hsosn_3</strain>
        <tissue evidence="2">Leaf</tissue>
    </source>
</reference>
<evidence type="ECO:0008006" key="4">
    <source>
        <dbReference type="Google" id="ProtNLM"/>
    </source>
</evidence>
<comment type="caution">
    <text evidence="2">The sequence shown here is derived from an EMBL/GenBank/DDBJ whole genome shotgun (WGS) entry which is preliminary data.</text>
</comment>
<dbReference type="GO" id="GO:1990837">
    <property type="term" value="F:sequence-specific double-stranded DNA binding"/>
    <property type="evidence" value="ECO:0007669"/>
    <property type="project" value="TreeGrafter"/>
</dbReference>
<accession>A0AAD8M9A0</accession>
<proteinExistence type="predicted"/>
<dbReference type="InterPro" id="IPR053031">
    <property type="entry name" value="Cuticle_assoc_protein"/>
</dbReference>
<protein>
    <recommendedName>
        <fullName evidence="4">BED-type domain-containing protein</fullName>
    </recommendedName>
</protein>
<keyword evidence="3" id="KW-1185">Reference proteome</keyword>
<evidence type="ECO:0000256" key="1">
    <source>
        <dbReference type="SAM" id="MobiDB-lite"/>
    </source>
</evidence>
<gene>
    <name evidence="2" type="ORF">POM88_039883</name>
</gene>
<evidence type="ECO:0000313" key="2">
    <source>
        <dbReference type="EMBL" id="KAK1364322.1"/>
    </source>
</evidence>
<dbReference type="EMBL" id="JAUIZM010000009">
    <property type="protein sequence ID" value="KAK1364322.1"/>
    <property type="molecule type" value="Genomic_DNA"/>
</dbReference>
<dbReference type="PANTHER" id="PTHR34396:SF24">
    <property type="entry name" value="BED-TYPE DOMAIN-CONTAINING PROTEIN"/>
    <property type="match status" value="1"/>
</dbReference>
<dbReference type="GO" id="GO:0006357">
    <property type="term" value="P:regulation of transcription by RNA polymerase II"/>
    <property type="evidence" value="ECO:0007669"/>
    <property type="project" value="TreeGrafter"/>
</dbReference>
<dbReference type="Proteomes" id="UP001237642">
    <property type="component" value="Unassembled WGS sequence"/>
</dbReference>
<dbReference type="SMART" id="SM00614">
    <property type="entry name" value="ZnF_BED"/>
    <property type="match status" value="1"/>
</dbReference>
<name>A0AAD8M9A0_9APIA</name>
<dbReference type="GO" id="GO:0005634">
    <property type="term" value="C:nucleus"/>
    <property type="evidence" value="ECO:0007669"/>
    <property type="project" value="TreeGrafter"/>
</dbReference>
<organism evidence="2 3">
    <name type="scientific">Heracleum sosnowskyi</name>
    <dbReference type="NCBI Taxonomy" id="360622"/>
    <lineage>
        <taxon>Eukaryota</taxon>
        <taxon>Viridiplantae</taxon>
        <taxon>Streptophyta</taxon>
        <taxon>Embryophyta</taxon>
        <taxon>Tracheophyta</taxon>
        <taxon>Spermatophyta</taxon>
        <taxon>Magnoliopsida</taxon>
        <taxon>eudicotyledons</taxon>
        <taxon>Gunneridae</taxon>
        <taxon>Pentapetalae</taxon>
        <taxon>asterids</taxon>
        <taxon>campanulids</taxon>
        <taxon>Apiales</taxon>
        <taxon>Apiaceae</taxon>
        <taxon>Apioideae</taxon>
        <taxon>apioid superclade</taxon>
        <taxon>Tordylieae</taxon>
        <taxon>Tordyliinae</taxon>
        <taxon>Heracleum</taxon>
    </lineage>
</organism>
<dbReference type="AlphaFoldDB" id="A0AAD8M9A0"/>
<evidence type="ECO:0000313" key="3">
    <source>
        <dbReference type="Proteomes" id="UP001237642"/>
    </source>
</evidence>
<feature type="region of interest" description="Disordered" evidence="1">
    <location>
        <begin position="1"/>
        <end position="44"/>
    </location>
</feature>
<reference evidence="2" key="1">
    <citation type="submission" date="2023-02" db="EMBL/GenBank/DDBJ databases">
        <title>Genome of toxic invasive species Heracleum sosnowskyi carries increased number of genes despite the absence of recent whole-genome duplications.</title>
        <authorList>
            <person name="Schelkunov M."/>
            <person name="Shtratnikova V."/>
            <person name="Makarenko M."/>
            <person name="Klepikova A."/>
            <person name="Omelchenko D."/>
            <person name="Novikova G."/>
            <person name="Obukhova E."/>
            <person name="Bogdanov V."/>
            <person name="Penin A."/>
            <person name="Logacheva M."/>
        </authorList>
    </citation>
    <scope>NUCLEOTIDE SEQUENCE</scope>
    <source>
        <strain evidence="2">Hsosn_3</strain>
        <tissue evidence="2">Leaf</tissue>
    </source>
</reference>
<sequence length="252" mass="27996">MLLTLQYESLSDDEADLRENETDTATGPPTAGSVKPEKEGKGIKRKWSKAWDTFDHIKGTPEEGDTAKCKKCSYTIAYNSSFGTGNMLKHQKICVSSADIRQMIISKSQGTMMVHHGAFDPKVFRDMITDAVLSDSNYKHGLDAAEWDKVEGICLPGSSIEHQGLDVMKEFDALDNEVNSTAEKSELDSCLAHNIVESLICTRDWKFNEQVHHNYTLEELTQDITRLDIIAPGRGLVLDNLSLIFIGVLVGK</sequence>
<dbReference type="InterPro" id="IPR036236">
    <property type="entry name" value="Znf_C2H2_sf"/>
</dbReference>